<evidence type="ECO:0000256" key="1">
    <source>
        <dbReference type="SAM" id="MobiDB-lite"/>
    </source>
</evidence>
<evidence type="ECO:0000313" key="2">
    <source>
        <dbReference type="EMBL" id="OEH98413.1"/>
    </source>
</evidence>
<dbReference type="RefSeq" id="WP_069721179.1">
    <property type="nucleotide sequence ID" value="NZ_MJEL01000009.1"/>
</dbReference>
<dbReference type="Pfam" id="PF10948">
    <property type="entry name" value="DUF2635"/>
    <property type="match status" value="1"/>
</dbReference>
<organism evidence="2">
    <name type="scientific">Salmonella enterica</name>
    <name type="common">Salmonella choleraesuis</name>
    <dbReference type="NCBI Taxonomy" id="28901"/>
    <lineage>
        <taxon>Bacteria</taxon>
        <taxon>Pseudomonadati</taxon>
        <taxon>Pseudomonadota</taxon>
        <taxon>Gammaproteobacteria</taxon>
        <taxon>Enterobacterales</taxon>
        <taxon>Enterobacteriaceae</taxon>
        <taxon>Salmonella</taxon>
    </lineage>
</organism>
<evidence type="ECO:0008006" key="3">
    <source>
        <dbReference type="Google" id="ProtNLM"/>
    </source>
</evidence>
<feature type="region of interest" description="Disordered" evidence="1">
    <location>
        <begin position="50"/>
        <end position="76"/>
    </location>
</feature>
<gene>
    <name evidence="2" type="ORF">BH006_17275</name>
</gene>
<accession>A0A3F3IRW5</accession>
<dbReference type="InterPro" id="IPR024400">
    <property type="entry name" value="DUF2635"/>
</dbReference>
<protein>
    <recommendedName>
        <fullName evidence="3">DUF2635 domain-containing protein</fullName>
    </recommendedName>
</protein>
<reference evidence="2" key="1">
    <citation type="submission" date="2016-09" db="EMBL/GenBank/DDBJ databases">
        <title>Whole Genome Sequencing of Salmonella enterica subsp. enterica serovar Nottingham.</title>
        <authorList>
            <person name="Zheng J."/>
            <person name="Wang H."/>
        </authorList>
    </citation>
    <scope>NUCLEOTIDE SEQUENCE [LARGE SCALE GENOMIC DNA]</scope>
    <source>
        <strain evidence="2">CFSAN055411</strain>
    </source>
</reference>
<dbReference type="EMBL" id="MJEL01000009">
    <property type="protein sequence ID" value="OEH98413.1"/>
    <property type="molecule type" value="Genomic_DNA"/>
</dbReference>
<proteinExistence type="predicted"/>
<dbReference type="Proteomes" id="UP000852880">
    <property type="component" value="Unassembled WGS sequence"/>
</dbReference>
<sequence>MDKLYIKPAPGRAVRDPVTQQLLAADGEQKPRTPFWLRRLADGDVVVVTHGSGEAPPGTAAEPAPKKTRKNSEAEQ</sequence>
<name>A0A3F3IRW5_SALER</name>
<feature type="compositionally biased region" description="Low complexity" evidence="1">
    <location>
        <begin position="53"/>
        <end position="63"/>
    </location>
</feature>
<comment type="caution">
    <text evidence="2">The sequence shown here is derived from an EMBL/GenBank/DDBJ whole genome shotgun (WGS) entry which is preliminary data.</text>
</comment>
<dbReference type="AlphaFoldDB" id="A0A3F3IRW5"/>